<keyword evidence="9" id="KW-1185">Reference proteome</keyword>
<comment type="caution">
    <text evidence="8">The sequence shown here is derived from an EMBL/GenBank/DDBJ whole genome shotgun (WGS) entry which is preliminary data.</text>
</comment>
<evidence type="ECO:0000256" key="6">
    <source>
        <dbReference type="SAM" id="MobiDB-lite"/>
    </source>
</evidence>
<dbReference type="GO" id="GO:0140359">
    <property type="term" value="F:ABC-type transporter activity"/>
    <property type="evidence" value="ECO:0007669"/>
    <property type="project" value="InterPro"/>
</dbReference>
<feature type="domain" description="ABC transmembrane type-2" evidence="7">
    <location>
        <begin position="56"/>
        <end position="286"/>
    </location>
</feature>
<dbReference type="GO" id="GO:0005886">
    <property type="term" value="C:plasma membrane"/>
    <property type="evidence" value="ECO:0007669"/>
    <property type="project" value="UniProtKB-SubCell"/>
</dbReference>
<evidence type="ECO:0000256" key="5">
    <source>
        <dbReference type="RuleBase" id="RU361157"/>
    </source>
</evidence>
<evidence type="ECO:0000313" key="8">
    <source>
        <dbReference type="EMBL" id="KGM11805.1"/>
    </source>
</evidence>
<gene>
    <name evidence="8" type="ORF">N868_06120</name>
</gene>
<feature type="transmembrane region" description="Helical" evidence="5">
    <location>
        <begin position="265"/>
        <end position="283"/>
    </location>
</feature>
<dbReference type="PANTHER" id="PTHR43229:SF2">
    <property type="entry name" value="NODULATION PROTEIN J"/>
    <property type="match status" value="1"/>
</dbReference>
<dbReference type="InterPro" id="IPR047817">
    <property type="entry name" value="ABC2_TM_bact-type"/>
</dbReference>
<evidence type="ECO:0000256" key="4">
    <source>
        <dbReference type="ARBA" id="ARBA00023136"/>
    </source>
</evidence>
<name>A0A0A0BV15_9CELL</name>
<feature type="compositionally biased region" description="Basic residues" evidence="6">
    <location>
        <begin position="591"/>
        <end position="600"/>
    </location>
</feature>
<dbReference type="EMBL" id="AXCY01000013">
    <property type="protein sequence ID" value="KGM11805.1"/>
    <property type="molecule type" value="Genomic_DNA"/>
</dbReference>
<evidence type="ECO:0000313" key="9">
    <source>
        <dbReference type="Proteomes" id="UP000029839"/>
    </source>
</evidence>
<keyword evidence="5" id="KW-1003">Cell membrane</keyword>
<sequence length="600" mass="61946">MGGRARERARGPDRRASDPRGRLPRPRRGGDGAVSGGALLARQVRHELVALVRSPVTLILSVGFPLLFFVLIAALVGDVEVAGSGGVRVAQLVAPGFAAFGVVMATFSFLAYGFSEARATGVLKRLGGTPLPRWALLGGRIGAALLLGLIATALVVGVGVAAFGIEVQTRSVAAVLVTIVLGSVTFSALGLALATVLPTPQTTLAVTNGLVVVLSFFSGVFTFGAQTPAWMSTVGSLFPLEHLVVVLGDAFDPFLTGSGFQPDRLAALATWGVAGALLGAWGLRRTADGATRTTRATRATRGGRAAGVRGRDPRAADARPRRTTRPTVGRLVLDEVGHTQRALWRDPSSTFFAVAFPVVLAVVIPLVNGGGDVELEDGALLGTWFAATMAVYGAAVTAYVNMPESLAEARARGVLKRLRGTPLPLGALLAGRVAGAVAIALWTTALVLGVSAVVFGTGVPPGWSAAAGVVTLSAVCFATLGLAVVALVRSGESVVGVTLGSLLPLCFVSDVFVRGATFPPWLDALSWVFPLRHAANATTTAVVGDAVPAEHLLVIAAWTVAGAAVVAWRFERAEAARRHGPVGPRRPAPSRARRRHRVVV</sequence>
<organism evidence="8 9">
    <name type="scientific">Cellulomonas carbonis T26</name>
    <dbReference type="NCBI Taxonomy" id="947969"/>
    <lineage>
        <taxon>Bacteria</taxon>
        <taxon>Bacillati</taxon>
        <taxon>Actinomycetota</taxon>
        <taxon>Actinomycetes</taxon>
        <taxon>Micrococcales</taxon>
        <taxon>Cellulomonadaceae</taxon>
        <taxon>Cellulomonas</taxon>
    </lineage>
</organism>
<feature type="compositionally biased region" description="Basic and acidic residues" evidence="6">
    <location>
        <begin position="1"/>
        <end position="21"/>
    </location>
</feature>
<dbReference type="Proteomes" id="UP000029839">
    <property type="component" value="Unassembled WGS sequence"/>
</dbReference>
<reference evidence="8 9" key="2">
    <citation type="journal article" date="2015" name="Stand. Genomic Sci.">
        <title>Draft genome sequence of Cellulomonas carbonis T26(T) and comparative analysis of six Cellulomonas genomes.</title>
        <authorList>
            <person name="Zhuang W."/>
            <person name="Zhang S."/>
            <person name="Xia X."/>
            <person name="Wang G."/>
        </authorList>
    </citation>
    <scope>NUCLEOTIDE SEQUENCE [LARGE SCALE GENOMIC DNA]</scope>
    <source>
        <strain evidence="8 9">T26</strain>
    </source>
</reference>
<feature type="transmembrane region" description="Helical" evidence="5">
    <location>
        <begin position="379"/>
        <end position="402"/>
    </location>
</feature>
<feature type="region of interest" description="Disordered" evidence="6">
    <location>
        <begin position="1"/>
        <end position="34"/>
    </location>
</feature>
<comment type="similarity">
    <text evidence="5">Belongs to the ABC-2 integral membrane protein family.</text>
</comment>
<keyword evidence="5" id="KW-0813">Transport</keyword>
<keyword evidence="2 5" id="KW-0812">Transmembrane</keyword>
<feature type="region of interest" description="Disordered" evidence="6">
    <location>
        <begin position="579"/>
        <end position="600"/>
    </location>
</feature>
<feature type="transmembrane region" description="Helical" evidence="5">
    <location>
        <begin position="134"/>
        <end position="165"/>
    </location>
</feature>
<dbReference type="InterPro" id="IPR051784">
    <property type="entry name" value="Nod_factor_ABC_transporter"/>
</dbReference>
<feature type="transmembrane region" description="Helical" evidence="5">
    <location>
        <begin position="423"/>
        <end position="456"/>
    </location>
</feature>
<dbReference type="PANTHER" id="PTHR43229">
    <property type="entry name" value="NODULATION PROTEIN J"/>
    <property type="match status" value="1"/>
</dbReference>
<keyword evidence="3 5" id="KW-1133">Transmembrane helix</keyword>
<feature type="transmembrane region" description="Helical" evidence="5">
    <location>
        <begin position="55"/>
        <end position="77"/>
    </location>
</feature>
<feature type="transmembrane region" description="Helical" evidence="5">
    <location>
        <begin position="494"/>
        <end position="513"/>
    </location>
</feature>
<protein>
    <recommendedName>
        <fullName evidence="5">Transport permease protein</fullName>
    </recommendedName>
</protein>
<dbReference type="InterPro" id="IPR013525">
    <property type="entry name" value="ABC2_TM"/>
</dbReference>
<feature type="transmembrane region" description="Helical" evidence="5">
    <location>
        <begin position="552"/>
        <end position="570"/>
    </location>
</feature>
<dbReference type="PROSITE" id="PS51012">
    <property type="entry name" value="ABC_TM2"/>
    <property type="match status" value="1"/>
</dbReference>
<evidence type="ECO:0000259" key="7">
    <source>
        <dbReference type="PROSITE" id="PS51012"/>
    </source>
</evidence>
<feature type="region of interest" description="Disordered" evidence="6">
    <location>
        <begin position="292"/>
        <end position="324"/>
    </location>
</feature>
<keyword evidence="4 5" id="KW-0472">Membrane</keyword>
<feature type="transmembrane region" description="Helical" evidence="5">
    <location>
        <begin position="89"/>
        <end position="114"/>
    </location>
</feature>
<evidence type="ECO:0000256" key="3">
    <source>
        <dbReference type="ARBA" id="ARBA00022989"/>
    </source>
</evidence>
<dbReference type="Pfam" id="PF01061">
    <property type="entry name" value="ABC2_membrane"/>
    <property type="match status" value="2"/>
</dbReference>
<feature type="transmembrane region" description="Helical" evidence="5">
    <location>
        <begin position="171"/>
        <end position="197"/>
    </location>
</feature>
<proteinExistence type="inferred from homology"/>
<comment type="subcellular location">
    <subcellularLocation>
        <location evidence="5">Cell membrane</location>
        <topology evidence="5">Multi-pass membrane protein</topology>
    </subcellularLocation>
    <subcellularLocation>
        <location evidence="1">Membrane</location>
        <topology evidence="1">Multi-pass membrane protein</topology>
    </subcellularLocation>
</comment>
<feature type="transmembrane region" description="Helical" evidence="5">
    <location>
        <begin position="204"/>
        <end position="225"/>
    </location>
</feature>
<evidence type="ECO:0000256" key="2">
    <source>
        <dbReference type="ARBA" id="ARBA00022692"/>
    </source>
</evidence>
<feature type="compositionally biased region" description="Low complexity" evidence="6">
    <location>
        <begin position="292"/>
        <end position="308"/>
    </location>
</feature>
<feature type="transmembrane region" description="Helical" evidence="5">
    <location>
        <begin position="350"/>
        <end position="367"/>
    </location>
</feature>
<feature type="transmembrane region" description="Helical" evidence="5">
    <location>
        <begin position="462"/>
        <end position="487"/>
    </location>
</feature>
<dbReference type="AlphaFoldDB" id="A0A0A0BV15"/>
<comment type="caution">
    <text evidence="5">Lacks conserved residue(s) required for the propagation of feature annotation.</text>
</comment>
<reference evidence="8 9" key="1">
    <citation type="submission" date="2013-08" db="EMBL/GenBank/DDBJ databases">
        <title>Genome sequencing of Cellulomonas carbonis T26.</title>
        <authorList>
            <person name="Chen F."/>
            <person name="Li Y."/>
            <person name="Wang G."/>
        </authorList>
    </citation>
    <scope>NUCLEOTIDE SEQUENCE [LARGE SCALE GENOMIC DNA]</scope>
    <source>
        <strain evidence="8 9">T26</strain>
    </source>
</reference>
<feature type="compositionally biased region" description="Basic and acidic residues" evidence="6">
    <location>
        <begin position="309"/>
        <end position="320"/>
    </location>
</feature>
<evidence type="ECO:0000256" key="1">
    <source>
        <dbReference type="ARBA" id="ARBA00004141"/>
    </source>
</evidence>
<accession>A0A0A0BV15</accession>